<dbReference type="EMBL" id="JAUSWH010000006">
    <property type="protein sequence ID" value="MDQ0455895.1"/>
    <property type="molecule type" value="Genomic_DNA"/>
</dbReference>
<evidence type="ECO:0000256" key="2">
    <source>
        <dbReference type="ARBA" id="ARBA00022741"/>
    </source>
</evidence>
<dbReference type="Proteomes" id="UP001235269">
    <property type="component" value="Unassembled WGS sequence"/>
</dbReference>
<dbReference type="RefSeq" id="WP_307158099.1">
    <property type="nucleotide sequence ID" value="NZ_JAUSWH010000006.1"/>
</dbReference>
<evidence type="ECO:0000256" key="4">
    <source>
        <dbReference type="RuleBase" id="RU003322"/>
    </source>
</evidence>
<dbReference type="Pfam" id="PF00012">
    <property type="entry name" value="HSP70"/>
    <property type="match status" value="2"/>
</dbReference>
<organism evidence="5 6">
    <name type="scientific">Rhizobium paknamense</name>
    <dbReference type="NCBI Taxonomy" id="1206817"/>
    <lineage>
        <taxon>Bacteria</taxon>
        <taxon>Pseudomonadati</taxon>
        <taxon>Pseudomonadota</taxon>
        <taxon>Alphaproteobacteria</taxon>
        <taxon>Hyphomicrobiales</taxon>
        <taxon>Rhizobiaceae</taxon>
        <taxon>Rhizobium/Agrobacterium group</taxon>
        <taxon>Rhizobium</taxon>
    </lineage>
</organism>
<comment type="similarity">
    <text evidence="1 4">Belongs to the heat shock protein 70 family.</text>
</comment>
<dbReference type="PROSITE" id="PS00329">
    <property type="entry name" value="HSP70_2"/>
    <property type="match status" value="1"/>
</dbReference>
<evidence type="ECO:0000313" key="5">
    <source>
        <dbReference type="EMBL" id="MDQ0455895.1"/>
    </source>
</evidence>
<dbReference type="Gene3D" id="3.30.420.40">
    <property type="match status" value="2"/>
</dbReference>
<evidence type="ECO:0000256" key="1">
    <source>
        <dbReference type="ARBA" id="ARBA00007381"/>
    </source>
</evidence>
<dbReference type="Gene3D" id="3.90.640.10">
    <property type="entry name" value="Actin, Chain A, domain 4"/>
    <property type="match status" value="1"/>
</dbReference>
<name>A0ABU0ICC8_9HYPH</name>
<dbReference type="SUPFAM" id="SSF53067">
    <property type="entry name" value="Actin-like ATPase domain"/>
    <property type="match status" value="2"/>
</dbReference>
<protein>
    <submittedName>
        <fullName evidence="5">Molecular chaperone HscC</fullName>
    </submittedName>
</protein>
<evidence type="ECO:0000256" key="3">
    <source>
        <dbReference type="ARBA" id="ARBA00022840"/>
    </source>
</evidence>
<dbReference type="PROSITE" id="PS01036">
    <property type="entry name" value="HSP70_3"/>
    <property type="match status" value="1"/>
</dbReference>
<dbReference type="InterPro" id="IPR029047">
    <property type="entry name" value="HSP70_peptide-bd_sf"/>
</dbReference>
<proteinExistence type="inferred from homology"/>
<dbReference type="PRINTS" id="PR00301">
    <property type="entry name" value="HEATSHOCK70"/>
</dbReference>
<dbReference type="SUPFAM" id="SSF100920">
    <property type="entry name" value="Heat shock protein 70kD (HSP70), peptide-binding domain"/>
    <property type="match status" value="1"/>
</dbReference>
<dbReference type="InterPro" id="IPR013126">
    <property type="entry name" value="Hsp_70_fam"/>
</dbReference>
<keyword evidence="6" id="KW-1185">Reference proteome</keyword>
<dbReference type="PANTHER" id="PTHR19375">
    <property type="entry name" value="HEAT SHOCK PROTEIN 70KDA"/>
    <property type="match status" value="1"/>
</dbReference>
<dbReference type="Gene3D" id="2.60.34.10">
    <property type="entry name" value="Substrate Binding Domain Of DNAk, Chain A, domain 1"/>
    <property type="match status" value="1"/>
</dbReference>
<evidence type="ECO:0000313" key="6">
    <source>
        <dbReference type="Proteomes" id="UP001235269"/>
    </source>
</evidence>
<accession>A0ABU0ICC8</accession>
<dbReference type="PROSITE" id="PS00297">
    <property type="entry name" value="HSP70_1"/>
    <property type="match status" value="1"/>
</dbReference>
<reference evidence="5 6" key="1">
    <citation type="submission" date="2023-07" db="EMBL/GenBank/DDBJ databases">
        <title>Genomic Encyclopedia of Type Strains, Phase IV (KMG-IV): sequencing the most valuable type-strain genomes for metagenomic binning, comparative biology and taxonomic classification.</title>
        <authorList>
            <person name="Goeker M."/>
        </authorList>
    </citation>
    <scope>NUCLEOTIDE SEQUENCE [LARGE SCALE GENOMIC DNA]</scope>
    <source>
        <strain evidence="5 6">DSM 100301</strain>
    </source>
</reference>
<keyword evidence="3 4" id="KW-0067">ATP-binding</keyword>
<sequence length="561" mass="62528">MIVGIDLGTTNSLIGAYVDNEVTLFPNISGSVLTPSVVSFDESGVIVGEGALDRLTTHPDRSVACFKRWMGTSRETRLGDKAFRPEELSSFVLRSLLDDAEAATGTRPDRAVISVPAYFSDAQRTATRLAGEMAGLKVERLINEPTAAALAYGLEERDRESRFLIFDLGGGTFDVSIVEIFSGVVEVHASAGDNYLGGEDFLQILIDAAAQDLKLDLEALPKSDLVRFRRQMEGLKRQLSSKNQIETEFLLGGESRSWSMDDQRFASLAEPLVQRLREPLERALRDANLKASELDEVVLVGGATRMPLIVKSVTRLLERLPLRHIAPDTVIARGAVVASGLQSRNAALDEIILTDVCPYTLGTEIAQRDHTGQYHYGYFLPIIPRSSTVPISREDEIHPINENQTILTSKIYQGENPIAAKNVLLGELQIPLPQNLPREQCGVVLRFTYDVNGILQVEATVKAKGEKHEIVVERAPGSLTKEEIEERLKALAHIKVHPRKKQENLAVIARLERLYEEHLFYRDNIQQMIFAFKNVIEEQDEKEIARIRQMILDDIAQLERS</sequence>
<gene>
    <name evidence="5" type="ORF">QO005_002235</name>
</gene>
<dbReference type="InterPro" id="IPR043129">
    <property type="entry name" value="ATPase_NBD"/>
</dbReference>
<keyword evidence="2 4" id="KW-0547">Nucleotide-binding</keyword>
<comment type="caution">
    <text evidence="5">The sequence shown here is derived from an EMBL/GenBank/DDBJ whole genome shotgun (WGS) entry which is preliminary data.</text>
</comment>
<dbReference type="InterPro" id="IPR018181">
    <property type="entry name" value="Heat_shock_70_CS"/>
</dbReference>